<reference evidence="1" key="1">
    <citation type="submission" date="2020-10" db="EMBL/GenBank/DDBJ databases">
        <title>Taxonomic study of unclassified bacteria belonging to the class Ktedonobacteria.</title>
        <authorList>
            <person name="Yabe S."/>
            <person name="Wang C.M."/>
            <person name="Zheng Y."/>
            <person name="Sakai Y."/>
            <person name="Cavaletti L."/>
            <person name="Monciardini P."/>
            <person name="Donadio S."/>
        </authorList>
    </citation>
    <scope>NUCLEOTIDE SEQUENCE</scope>
    <source>
        <strain evidence="1">SOSP1-1</strain>
    </source>
</reference>
<accession>A0A8J3MR25</accession>
<dbReference type="SUPFAM" id="SSF53927">
    <property type="entry name" value="Cytidine deaminase-like"/>
    <property type="match status" value="1"/>
</dbReference>
<gene>
    <name evidence="1" type="ORF">KSX_27530</name>
</gene>
<dbReference type="InterPro" id="IPR024051">
    <property type="entry name" value="AICAR_Tfase_dup_dom_sf"/>
</dbReference>
<dbReference type="PANTHER" id="PTHR11692">
    <property type="entry name" value="BIFUNCTIONAL PURINE BIOSYNTHESIS PROTEIN PURH"/>
    <property type="match status" value="1"/>
</dbReference>
<dbReference type="EMBL" id="BNJF01000001">
    <property type="protein sequence ID" value="GHO44590.1"/>
    <property type="molecule type" value="Genomic_DNA"/>
</dbReference>
<dbReference type="GO" id="GO:0006189">
    <property type="term" value="P:'de novo' IMP biosynthetic process"/>
    <property type="evidence" value="ECO:0007669"/>
    <property type="project" value="TreeGrafter"/>
</dbReference>
<dbReference type="InterPro" id="IPR016193">
    <property type="entry name" value="Cytidine_deaminase-like"/>
</dbReference>
<dbReference type="SMART" id="SM00798">
    <property type="entry name" value="AICARFT_IMPCHas"/>
    <property type="match status" value="1"/>
</dbReference>
<dbReference type="PANTHER" id="PTHR11692:SF0">
    <property type="entry name" value="BIFUNCTIONAL PURINE BIOSYNTHESIS PROTEIN ATIC"/>
    <property type="match status" value="1"/>
</dbReference>
<evidence type="ECO:0000313" key="1">
    <source>
        <dbReference type="EMBL" id="GHO44590.1"/>
    </source>
</evidence>
<name>A0A8J3MR25_9CHLR</name>
<dbReference type="InterPro" id="IPR024050">
    <property type="entry name" value="AICAR_Tfase_insert_dom_sf"/>
</dbReference>
<dbReference type="FunFam" id="3.40.140.20:FF:000003">
    <property type="entry name" value="Bifunctional purine biosynthesis protein"/>
    <property type="match status" value="1"/>
</dbReference>
<dbReference type="NCBIfam" id="NF005492">
    <property type="entry name" value="PRK07106.1"/>
    <property type="match status" value="1"/>
</dbReference>
<evidence type="ECO:0000313" key="2">
    <source>
        <dbReference type="Proteomes" id="UP000612362"/>
    </source>
</evidence>
<dbReference type="InterPro" id="IPR002695">
    <property type="entry name" value="PurH-like"/>
</dbReference>
<dbReference type="GO" id="GO:0003937">
    <property type="term" value="F:IMP cyclohydrolase activity"/>
    <property type="evidence" value="ECO:0007669"/>
    <property type="project" value="InterPro"/>
</dbReference>
<organism evidence="1 2">
    <name type="scientific">Ktedonospora formicarum</name>
    <dbReference type="NCBI Taxonomy" id="2778364"/>
    <lineage>
        <taxon>Bacteria</taxon>
        <taxon>Bacillati</taxon>
        <taxon>Chloroflexota</taxon>
        <taxon>Ktedonobacteria</taxon>
        <taxon>Ktedonobacterales</taxon>
        <taxon>Ktedonobacteraceae</taxon>
        <taxon>Ktedonospora</taxon>
    </lineage>
</organism>
<dbReference type="Gene3D" id="3.40.140.20">
    <property type="match status" value="2"/>
</dbReference>
<dbReference type="Gene3D" id="1.10.287.440">
    <property type="match status" value="1"/>
</dbReference>
<dbReference type="Proteomes" id="UP000612362">
    <property type="component" value="Unassembled WGS sequence"/>
</dbReference>
<dbReference type="GO" id="GO:0005829">
    <property type="term" value="C:cytosol"/>
    <property type="evidence" value="ECO:0007669"/>
    <property type="project" value="TreeGrafter"/>
</dbReference>
<sequence>MENQHTELTLRYGCNPHQKPARVYAKQGQLPFQVLNGAPGYINLLDALNSWQLVRELRQSLNLPAAASFKHVSPAGAALGLLLSDTLKQAYAVEDLELSPLASAYARARGADRQASYGDWAALSDIVDVPTARLISREVSDGVIAPGYEPEALEILRKKRKGSYIVLQIDPNYEPEEMETREVFGVTFEQKRNNITPSAEHLKDIPTRNKHLPESAQRDLILSLITLKYTQSNSICFAYDGQAIGIGAGGQSRIMCTRVAAAKAADWYLRLHPAALSLPFKASVKRQERVNAVDAYLREDLTPIEEKEWEQLFETVPPRLTSQEKEEWLSGLKGVSLGSDGFFPFRDNIDFAARYGVSYIVQPGASLRDEDVVTACDAYDIVMAMAGIRLFHH</sequence>
<comment type="caution">
    <text evidence="1">The sequence shown here is derived from an EMBL/GenBank/DDBJ whole genome shotgun (WGS) entry which is preliminary data.</text>
</comment>
<protein>
    <submittedName>
        <fullName evidence="1">5-aminoimidazole-4-carboxamide ribonucleotide transformylase</fullName>
    </submittedName>
</protein>
<dbReference type="AlphaFoldDB" id="A0A8J3MR25"/>
<keyword evidence="2" id="KW-1185">Reference proteome</keyword>
<dbReference type="GO" id="GO:0004643">
    <property type="term" value="F:phosphoribosylaminoimidazolecarboxamide formyltransferase activity"/>
    <property type="evidence" value="ECO:0007669"/>
    <property type="project" value="InterPro"/>
</dbReference>
<dbReference type="Pfam" id="PF01808">
    <property type="entry name" value="AICARFT_IMPCHas"/>
    <property type="match status" value="1"/>
</dbReference>
<proteinExistence type="predicted"/>